<organism evidence="1 2">
    <name type="scientific">Treponema maltophilum ATCC 51939</name>
    <dbReference type="NCBI Taxonomy" id="1125699"/>
    <lineage>
        <taxon>Bacteria</taxon>
        <taxon>Pseudomonadati</taxon>
        <taxon>Spirochaetota</taxon>
        <taxon>Spirochaetia</taxon>
        <taxon>Spirochaetales</taxon>
        <taxon>Treponemataceae</taxon>
        <taxon>Treponema</taxon>
    </lineage>
</organism>
<sequence length="113" mass="12832">MKVQDYLDLPYSIIIKKITDESGTYYHAAVQELEGCQSTADSFEEAYTNIYEAMEGWIETKLENGFEVPKPLGENNYSGKFVLRIPKTLHKKLALAAEKEGVSLNQYALYKLS</sequence>
<dbReference type="HOGENOM" id="CLU_125405_0_0_12"/>
<dbReference type="Gene3D" id="3.30.160.250">
    <property type="match status" value="1"/>
</dbReference>
<dbReference type="PATRIC" id="fig|1125699.3.peg.1599"/>
<dbReference type="eggNOG" id="COG1598">
    <property type="taxonomic scope" value="Bacteria"/>
</dbReference>
<proteinExistence type="predicted"/>
<dbReference type="InterPro" id="IPR010985">
    <property type="entry name" value="Ribbon_hlx_hlx"/>
</dbReference>
<evidence type="ECO:0008006" key="3">
    <source>
        <dbReference type="Google" id="ProtNLM"/>
    </source>
</evidence>
<dbReference type="InterPro" id="IPR008651">
    <property type="entry name" value="Uncharacterised_HicB"/>
</dbReference>
<dbReference type="Pfam" id="PF05534">
    <property type="entry name" value="HicB"/>
    <property type="match status" value="1"/>
</dbReference>
<protein>
    <recommendedName>
        <fullName evidence="3">HicB-like antitoxin of toxin-antitoxin system domain-containing protein</fullName>
    </recommendedName>
</protein>
<reference evidence="1 2" key="1">
    <citation type="submission" date="2013-04" db="EMBL/GenBank/DDBJ databases">
        <title>The Genome Sequence of Treponema maltophilum ATCC 51939.</title>
        <authorList>
            <consortium name="The Broad Institute Genomics Platform"/>
            <person name="Earl A."/>
            <person name="Ward D."/>
            <person name="Feldgarden M."/>
            <person name="Gevers D."/>
            <person name="Leonetti C."/>
            <person name="Blanton J.M."/>
            <person name="Dewhirst F.E."/>
            <person name="Izard J."/>
            <person name="Walker B."/>
            <person name="Young S."/>
            <person name="Zeng Q."/>
            <person name="Gargeya S."/>
            <person name="Fitzgerald M."/>
            <person name="Haas B."/>
            <person name="Abouelleil A."/>
            <person name="Allen A.W."/>
            <person name="Alvarado L."/>
            <person name="Arachchi H.M."/>
            <person name="Berlin A.M."/>
            <person name="Chapman S.B."/>
            <person name="Gainer-Dewar J."/>
            <person name="Goldberg J."/>
            <person name="Griggs A."/>
            <person name="Gujja S."/>
            <person name="Hansen M."/>
            <person name="Howarth C."/>
            <person name="Imamovic A."/>
            <person name="Ireland A."/>
            <person name="Larimer J."/>
            <person name="McCowan C."/>
            <person name="Murphy C."/>
            <person name="Pearson M."/>
            <person name="Poon T.W."/>
            <person name="Priest M."/>
            <person name="Roberts A."/>
            <person name="Saif S."/>
            <person name="Shea T."/>
            <person name="Sisk P."/>
            <person name="Sykes S."/>
            <person name="Wortman J."/>
            <person name="Nusbaum C."/>
            <person name="Birren B."/>
        </authorList>
    </citation>
    <scope>NUCLEOTIDE SEQUENCE [LARGE SCALE GENOMIC DNA]</scope>
    <source>
        <strain evidence="1 2">ATCC 51939</strain>
    </source>
</reference>
<dbReference type="AlphaFoldDB" id="S3K171"/>
<dbReference type="SUPFAM" id="SSF47598">
    <property type="entry name" value="Ribbon-helix-helix"/>
    <property type="match status" value="1"/>
</dbReference>
<accession>S3K171</accession>
<dbReference type="RefSeq" id="WP_016525856.1">
    <property type="nucleotide sequence ID" value="NZ_KE332518.1"/>
</dbReference>
<dbReference type="InterPro" id="IPR013321">
    <property type="entry name" value="Arc_rbn_hlx_hlx"/>
</dbReference>
<name>S3K171_TREMA</name>
<dbReference type="SUPFAM" id="SSF143100">
    <property type="entry name" value="TTHA1013/TTHA0281-like"/>
    <property type="match status" value="1"/>
</dbReference>
<dbReference type="InterPro" id="IPR035069">
    <property type="entry name" value="TTHA1013/TTHA0281-like"/>
</dbReference>
<gene>
    <name evidence="1" type="ORF">HMPREF9194_01588</name>
</gene>
<dbReference type="GO" id="GO:0006355">
    <property type="term" value="P:regulation of DNA-templated transcription"/>
    <property type="evidence" value="ECO:0007669"/>
    <property type="project" value="InterPro"/>
</dbReference>
<dbReference type="OrthoDB" id="5419659at2"/>
<dbReference type="EMBL" id="ATFF01000006">
    <property type="protein sequence ID" value="EPF31245.1"/>
    <property type="molecule type" value="Genomic_DNA"/>
</dbReference>
<evidence type="ECO:0000313" key="1">
    <source>
        <dbReference type="EMBL" id="EPF31245.1"/>
    </source>
</evidence>
<keyword evidence="2" id="KW-1185">Reference proteome</keyword>
<dbReference type="STRING" id="1125699.HMPREF9194_01588"/>
<evidence type="ECO:0000313" key="2">
    <source>
        <dbReference type="Proteomes" id="UP000014541"/>
    </source>
</evidence>
<comment type="caution">
    <text evidence="1">The sequence shown here is derived from an EMBL/GenBank/DDBJ whole genome shotgun (WGS) entry which is preliminary data.</text>
</comment>
<dbReference type="Proteomes" id="UP000014541">
    <property type="component" value="Unassembled WGS sequence"/>
</dbReference>
<dbReference type="Gene3D" id="1.10.1220.10">
    <property type="entry name" value="Met repressor-like"/>
    <property type="match status" value="1"/>
</dbReference>